<proteinExistence type="predicted"/>
<organism evidence="1 2">
    <name type="scientific">Nocardia puris</name>
    <dbReference type="NCBI Taxonomy" id="208602"/>
    <lineage>
        <taxon>Bacteria</taxon>
        <taxon>Bacillati</taxon>
        <taxon>Actinomycetota</taxon>
        <taxon>Actinomycetes</taxon>
        <taxon>Mycobacteriales</taxon>
        <taxon>Nocardiaceae</taxon>
        <taxon>Nocardia</taxon>
    </lineage>
</organism>
<evidence type="ECO:0000313" key="2">
    <source>
        <dbReference type="Proteomes" id="UP000252586"/>
    </source>
</evidence>
<evidence type="ECO:0000313" key="1">
    <source>
        <dbReference type="EMBL" id="RBO84271.1"/>
    </source>
</evidence>
<dbReference type="Proteomes" id="UP000252586">
    <property type="component" value="Unassembled WGS sequence"/>
</dbReference>
<protein>
    <submittedName>
        <fullName evidence="1">Uncharacterized protein</fullName>
    </submittedName>
</protein>
<sequence>MSQPGYRHQPIVVEPRDAAAYLAKMDLDVDDIANALAAGETVAGNITGFHPSTGAGLARWIYTVDRLPLDVGGQDVDFRVVEAG</sequence>
<dbReference type="AlphaFoldDB" id="A0A366D2K5"/>
<name>A0A366D2K5_9NOCA</name>
<comment type="caution">
    <text evidence="1">The sequence shown here is derived from an EMBL/GenBank/DDBJ whole genome shotgun (WGS) entry which is preliminary data.</text>
</comment>
<dbReference type="OrthoDB" id="3422162at2"/>
<reference evidence="1 2" key="1">
    <citation type="submission" date="2018-06" db="EMBL/GenBank/DDBJ databases">
        <title>Genomic Encyclopedia of Type Strains, Phase IV (KMG-IV): sequencing the most valuable type-strain genomes for metagenomic binning, comparative biology and taxonomic classification.</title>
        <authorList>
            <person name="Goeker M."/>
        </authorList>
    </citation>
    <scope>NUCLEOTIDE SEQUENCE [LARGE SCALE GENOMIC DNA]</scope>
    <source>
        <strain evidence="1 2">DSM 44599</strain>
    </source>
</reference>
<keyword evidence="2" id="KW-1185">Reference proteome</keyword>
<accession>A0A366D2K5</accession>
<dbReference type="EMBL" id="QNRE01000017">
    <property type="protein sequence ID" value="RBO84271.1"/>
    <property type="molecule type" value="Genomic_DNA"/>
</dbReference>
<gene>
    <name evidence="1" type="ORF">DFR74_11792</name>
</gene>
<dbReference type="RefSeq" id="WP_067507847.1">
    <property type="nucleotide sequence ID" value="NZ_QNRE01000017.1"/>
</dbReference>